<comment type="caution">
    <text evidence="1">The sequence shown here is derived from an EMBL/GenBank/DDBJ whole genome shotgun (WGS) entry which is preliminary data.</text>
</comment>
<dbReference type="Gene3D" id="3.30.300.30">
    <property type="match status" value="1"/>
</dbReference>
<protein>
    <submittedName>
        <fullName evidence="1">Non-ribosomal peptide synthetase SyfA</fullName>
    </submittedName>
</protein>
<dbReference type="AlphaFoldDB" id="S6SFY4"/>
<dbReference type="PANTHER" id="PTHR45527">
    <property type="entry name" value="NONRIBOSOMAL PEPTIDE SYNTHETASE"/>
    <property type="match status" value="1"/>
</dbReference>
<dbReference type="GO" id="GO:0031177">
    <property type="term" value="F:phosphopantetheine binding"/>
    <property type="evidence" value="ECO:0007669"/>
    <property type="project" value="TreeGrafter"/>
</dbReference>
<dbReference type="GO" id="GO:0005737">
    <property type="term" value="C:cytoplasm"/>
    <property type="evidence" value="ECO:0007669"/>
    <property type="project" value="TreeGrafter"/>
</dbReference>
<reference evidence="1 2" key="1">
    <citation type="journal article" date="2013" name="PLoS Pathog.">
        <title>Genomic analysis of the Kiwifruit pathogen Pseudomonas syringae pv. actinidiae provides insight into the origins of an emergent plant disease.</title>
        <authorList>
            <person name="McCann H.C."/>
            <person name="Rikkerink E.H."/>
            <person name="Bertels F."/>
            <person name="Fiers M."/>
            <person name="Lu A."/>
            <person name="Rees-George J."/>
            <person name="Andersen M.T."/>
            <person name="Gleave A.P."/>
            <person name="Haubold B."/>
            <person name="Wohlers M.W."/>
            <person name="Guttman D.S."/>
            <person name="Wang P.W."/>
            <person name="Straub C."/>
            <person name="Vanneste J.L."/>
            <person name="Rainey P.B."/>
            <person name="Templeton M.D."/>
        </authorList>
    </citation>
    <scope>NUCLEOTIDE SEQUENCE [LARGE SCALE GENOMIC DNA]</scope>
    <source>
        <strain evidence="1 2">ICMP 18807</strain>
    </source>
</reference>
<dbReference type="Proteomes" id="UP000015729">
    <property type="component" value="Unassembled WGS sequence"/>
</dbReference>
<feature type="non-terminal residue" evidence="1">
    <location>
        <position position="73"/>
    </location>
</feature>
<feature type="non-terminal residue" evidence="1">
    <location>
        <position position="1"/>
    </location>
</feature>
<dbReference type="EMBL" id="AOKG01002749">
    <property type="protein sequence ID" value="EPN29789.1"/>
    <property type="molecule type" value="Genomic_DNA"/>
</dbReference>
<dbReference type="InterPro" id="IPR045851">
    <property type="entry name" value="AMP-bd_C_sf"/>
</dbReference>
<dbReference type="PANTHER" id="PTHR45527:SF1">
    <property type="entry name" value="FATTY ACID SYNTHASE"/>
    <property type="match status" value="1"/>
</dbReference>
<proteinExistence type="predicted"/>
<dbReference type="GO" id="GO:0044550">
    <property type="term" value="P:secondary metabolite biosynthetic process"/>
    <property type="evidence" value="ECO:0007669"/>
    <property type="project" value="TreeGrafter"/>
</dbReference>
<gene>
    <name evidence="1" type="ORF">A244_39778</name>
</gene>
<accession>S6SFY4</accession>
<organism evidence="1 2">
    <name type="scientific">Pseudomonas syringae pv. actinidiae ICMP 18807</name>
    <dbReference type="NCBI Taxonomy" id="1194404"/>
    <lineage>
        <taxon>Bacteria</taxon>
        <taxon>Pseudomonadati</taxon>
        <taxon>Pseudomonadota</taxon>
        <taxon>Gammaproteobacteria</taxon>
        <taxon>Pseudomonadales</taxon>
        <taxon>Pseudomonadaceae</taxon>
        <taxon>Pseudomonas</taxon>
        <taxon>Pseudomonas syringae</taxon>
    </lineage>
</organism>
<name>S6SFY4_PSESF</name>
<dbReference type="Gene3D" id="2.30.38.10">
    <property type="entry name" value="Luciferase, Domain 3"/>
    <property type="match status" value="1"/>
</dbReference>
<dbReference type="PATRIC" id="fig|1194404.4.peg.8120"/>
<dbReference type="GO" id="GO:0043041">
    <property type="term" value="P:amino acid activation for nonribosomal peptide biosynthetic process"/>
    <property type="evidence" value="ECO:0007669"/>
    <property type="project" value="TreeGrafter"/>
</dbReference>
<evidence type="ECO:0000313" key="2">
    <source>
        <dbReference type="Proteomes" id="UP000015729"/>
    </source>
</evidence>
<evidence type="ECO:0000313" key="1">
    <source>
        <dbReference type="EMBL" id="EPN29789.1"/>
    </source>
</evidence>
<sequence length="73" mass="8282">PQMTEERFVADPFSDKVQARMYRSGDLVRWNVDGSLDYLGRNDDQVKIRGMRIELGEIEAVLARQAGVKDAVV</sequence>
<dbReference type="SUPFAM" id="SSF56801">
    <property type="entry name" value="Acetyl-CoA synthetase-like"/>
    <property type="match status" value="1"/>
</dbReference>